<evidence type="ECO:0000313" key="1">
    <source>
        <dbReference type="EMBL" id="WCO67081.1"/>
    </source>
</evidence>
<dbReference type="AlphaFoldDB" id="A0AAE9Y7G6"/>
<sequence length="137" mass="15468">MPFRPDEMRGARSGEIDYRLARRHLIAEHRRGRLARTDVCDAHPELLRAAREVGDVTGTDCPICEEHKLVLVSYVFGPRLPAHGRCITKRSELAAFHRRAGTYTCYMVEVCPGCGWNHLARTWALGRGDAARRTAAR</sequence>
<name>A0AAE9Y7G6_9ACTN</name>
<dbReference type="Proteomes" id="UP001216390">
    <property type="component" value="Chromosome"/>
</dbReference>
<dbReference type="EMBL" id="CP116942">
    <property type="protein sequence ID" value="WCO67081.1"/>
    <property type="molecule type" value="Genomic_DNA"/>
</dbReference>
<dbReference type="RefSeq" id="WP_272736603.1">
    <property type="nucleotide sequence ID" value="NZ_CP116942.1"/>
</dbReference>
<evidence type="ECO:0000313" key="2">
    <source>
        <dbReference type="Proteomes" id="UP001216390"/>
    </source>
</evidence>
<protein>
    <submittedName>
        <fullName evidence="1">DUF5318 family protein</fullName>
    </submittedName>
</protein>
<gene>
    <name evidence="1" type="ORF">PO878_21570</name>
</gene>
<organism evidence="1 2">
    <name type="scientific">Iamia majanohamensis</name>
    <dbReference type="NCBI Taxonomy" id="467976"/>
    <lineage>
        <taxon>Bacteria</taxon>
        <taxon>Bacillati</taxon>
        <taxon>Actinomycetota</taxon>
        <taxon>Acidimicrobiia</taxon>
        <taxon>Acidimicrobiales</taxon>
        <taxon>Iamiaceae</taxon>
        <taxon>Iamia</taxon>
    </lineage>
</organism>
<dbReference type="KEGG" id="ima:PO878_21570"/>
<accession>A0AAE9Y7G6</accession>
<reference evidence="1" key="1">
    <citation type="submission" date="2023-01" db="EMBL/GenBank/DDBJ databases">
        <title>The diversity of Class Acidimicrobiia in South China Sea sediment environments and the proposal of Iamia marina sp. nov., a novel species of the genus Iamia.</title>
        <authorList>
            <person name="He Y."/>
            <person name="Tian X."/>
        </authorList>
    </citation>
    <scope>NUCLEOTIDE SEQUENCE</scope>
    <source>
        <strain evidence="1">DSM 19957</strain>
    </source>
</reference>
<proteinExistence type="predicted"/>
<dbReference type="Pfam" id="PF17249">
    <property type="entry name" value="DUF5318"/>
    <property type="match status" value="1"/>
</dbReference>
<keyword evidence="2" id="KW-1185">Reference proteome</keyword>
<dbReference type="InterPro" id="IPR035169">
    <property type="entry name" value="DUF5318"/>
</dbReference>